<evidence type="ECO:0008006" key="5">
    <source>
        <dbReference type="Google" id="ProtNLM"/>
    </source>
</evidence>
<dbReference type="GeneID" id="92716087"/>
<dbReference type="KEGG" id="dho:Dia5BBH33_03830"/>
<dbReference type="InterPro" id="IPR014986">
    <property type="entry name" value="XkdN-like"/>
</dbReference>
<dbReference type="AlphaFoldDB" id="A0A8E4GYJ0"/>
<gene>
    <name evidence="2" type="ORF">Dia5BBH33_03830</name>
    <name evidence="3" type="ORF">Dia5BBH33_08690</name>
</gene>
<evidence type="ECO:0000313" key="2">
    <source>
        <dbReference type="EMBL" id="BBK24448.1"/>
    </source>
</evidence>
<dbReference type="OrthoDB" id="1754272at2"/>
<evidence type="ECO:0000313" key="3">
    <source>
        <dbReference type="EMBL" id="BBK24934.1"/>
    </source>
</evidence>
<dbReference type="Pfam" id="PF08890">
    <property type="entry name" value="Phage_TAC_5"/>
    <property type="match status" value="1"/>
</dbReference>
<sequence>MNLTEALLKADVASVTEEATKDYEIPRLTKKFQTPFILHLQEIPPKRVAEIQSLAFEMDGKGKLSQGDLYAMNMLYVCEGVTNPEFADKEVLKHFKAATKKDLLAKLLNAGELSDASGEVQKLSGFDDGEDQEDKVKN</sequence>
<dbReference type="EMBL" id="AP019697">
    <property type="protein sequence ID" value="BBK24448.1"/>
    <property type="molecule type" value="Genomic_DNA"/>
</dbReference>
<proteinExistence type="predicted"/>
<protein>
    <recommendedName>
        <fullName evidence="5">Phage portal protein</fullName>
    </recommendedName>
</protein>
<evidence type="ECO:0000313" key="4">
    <source>
        <dbReference type="Proteomes" id="UP000320585"/>
    </source>
</evidence>
<dbReference type="KEGG" id="dho:Dia5BBH33_08690"/>
<dbReference type="Proteomes" id="UP000320585">
    <property type="component" value="Chromosome"/>
</dbReference>
<reference evidence="4" key="1">
    <citation type="submission" date="2019-05" db="EMBL/GenBank/DDBJ databases">
        <title>Complete genome sequencing of Dialister sp. strain 5BBH33.</title>
        <authorList>
            <person name="Sakamoto M."/>
            <person name="Murakami T."/>
            <person name="Mori H."/>
        </authorList>
    </citation>
    <scope>NUCLEOTIDE SEQUENCE [LARGE SCALE GENOMIC DNA]</scope>
    <source>
        <strain evidence="4">5BBH33</strain>
    </source>
</reference>
<accession>A0A8E4GYJ0</accession>
<evidence type="ECO:0000256" key="1">
    <source>
        <dbReference type="SAM" id="MobiDB-lite"/>
    </source>
</evidence>
<feature type="compositionally biased region" description="Acidic residues" evidence="1">
    <location>
        <begin position="127"/>
        <end position="138"/>
    </location>
</feature>
<dbReference type="Gene3D" id="3.30.2220.30">
    <property type="match status" value="1"/>
</dbReference>
<keyword evidence="4" id="KW-1185">Reference proteome</keyword>
<organism evidence="2 4">
    <name type="scientific">Dialister hominis</name>
    <dbReference type="NCBI Taxonomy" id="2582419"/>
    <lineage>
        <taxon>Bacteria</taxon>
        <taxon>Bacillati</taxon>
        <taxon>Bacillota</taxon>
        <taxon>Negativicutes</taxon>
        <taxon>Veillonellales</taxon>
        <taxon>Veillonellaceae</taxon>
        <taxon>Dialister</taxon>
    </lineage>
</organism>
<reference evidence="2" key="2">
    <citation type="journal article" date="2020" name="Int. J. Syst. Evol. Microbiol.">
        <title>Dialister hominis sp. nov., isolated from human faeces.</title>
        <authorList>
            <person name="Sakamoto M."/>
            <person name="Ikeyama N."/>
            <person name="Toyoda A."/>
            <person name="Murakami T."/>
            <person name="Mori H."/>
            <person name="Iino T."/>
            <person name="Ohkuma M."/>
        </authorList>
    </citation>
    <scope>NUCLEOTIDE SEQUENCE</scope>
    <source>
        <strain evidence="2">5BBH33</strain>
    </source>
</reference>
<dbReference type="InterPro" id="IPR038559">
    <property type="entry name" value="XkdN-like_sf"/>
</dbReference>
<feature type="region of interest" description="Disordered" evidence="1">
    <location>
        <begin position="119"/>
        <end position="138"/>
    </location>
</feature>
<dbReference type="RefSeq" id="WP_143332270.1">
    <property type="nucleotide sequence ID" value="NZ_AP019697.1"/>
</dbReference>
<name>A0A8E4GYJ0_9FIRM</name>
<dbReference type="EMBL" id="AP019697">
    <property type="protein sequence ID" value="BBK24934.1"/>
    <property type="molecule type" value="Genomic_DNA"/>
</dbReference>